<reference evidence="1" key="1">
    <citation type="submission" date="2018-05" db="EMBL/GenBank/DDBJ databases">
        <authorList>
            <person name="Lanie J.A."/>
            <person name="Ng W.-L."/>
            <person name="Kazmierczak K.M."/>
            <person name="Andrzejewski T.M."/>
            <person name="Davidsen T.M."/>
            <person name="Wayne K.J."/>
            <person name="Tettelin H."/>
            <person name="Glass J.I."/>
            <person name="Rusch D."/>
            <person name="Podicherti R."/>
            <person name="Tsui H.-C.T."/>
            <person name="Winkler M.E."/>
        </authorList>
    </citation>
    <scope>NUCLEOTIDE SEQUENCE</scope>
</reference>
<name>A0A382BYH8_9ZZZZ</name>
<dbReference type="PANTHER" id="PTHR37489">
    <property type="entry name" value="DUF3500 DOMAIN-CONTAINING PROTEIN"/>
    <property type="match status" value="1"/>
</dbReference>
<dbReference type="PANTHER" id="PTHR37489:SF1">
    <property type="entry name" value="DUF3500 DOMAIN-CONTAINING PROTEIN"/>
    <property type="match status" value="1"/>
</dbReference>
<protein>
    <recommendedName>
        <fullName evidence="2">DUF3500 domain-containing protein</fullName>
    </recommendedName>
</protein>
<dbReference type="Pfam" id="PF12006">
    <property type="entry name" value="DUF3500"/>
    <property type="match status" value="1"/>
</dbReference>
<evidence type="ECO:0000313" key="1">
    <source>
        <dbReference type="EMBL" id="SVB18674.1"/>
    </source>
</evidence>
<dbReference type="EMBL" id="UINC01031904">
    <property type="protein sequence ID" value="SVB18674.1"/>
    <property type="molecule type" value="Genomic_DNA"/>
</dbReference>
<sequence>MKKALACFLLGAILVSPSFAHDPATEMAEAANRFIASLDDKAKKEGLFPWDSKERTRWHFVPDKFIKPDGKRQGLVIKKMTARQRILAHGLLSAALSHRGYIEATTIMTLEQILFEMEGRDIRDPELYYVCIFGKPAKAGTWGWRYEGHHISLSFTFVNGRIFSVTPSFFGSNPAEVKEGAFKGLKVLADEEDKARKLARSLSPPQRNLGILSEKAPADILTKQDSTINRGTFFPPKGLPITKMNPRQKGWLAEVVEAYAVKHRPEVLAQVTSKNPLIDPKETYFAWAGSRSPGEGHYYRIQTPKFLYEYDCTQNGANHVHAVWRDFDGDFGRDLLAQHLATSHKPEA</sequence>
<feature type="non-terminal residue" evidence="1">
    <location>
        <position position="348"/>
    </location>
</feature>
<dbReference type="AlphaFoldDB" id="A0A382BYH8"/>
<accession>A0A382BYH8</accession>
<organism evidence="1">
    <name type="scientific">marine metagenome</name>
    <dbReference type="NCBI Taxonomy" id="408172"/>
    <lineage>
        <taxon>unclassified sequences</taxon>
        <taxon>metagenomes</taxon>
        <taxon>ecological metagenomes</taxon>
    </lineage>
</organism>
<gene>
    <name evidence="1" type="ORF">METZ01_LOCUS171528</name>
</gene>
<evidence type="ECO:0008006" key="2">
    <source>
        <dbReference type="Google" id="ProtNLM"/>
    </source>
</evidence>
<dbReference type="InterPro" id="IPR021889">
    <property type="entry name" value="DUF3500"/>
</dbReference>
<proteinExistence type="predicted"/>